<accession>A0A9Q3GD17</accession>
<name>A0A9Q3GD17_9BASI</name>
<protein>
    <submittedName>
        <fullName evidence="1">Uncharacterized protein</fullName>
    </submittedName>
</protein>
<gene>
    <name evidence="1" type="ORF">O181_001442</name>
</gene>
<evidence type="ECO:0000313" key="1">
    <source>
        <dbReference type="EMBL" id="MBW0461727.1"/>
    </source>
</evidence>
<keyword evidence="2" id="KW-1185">Reference proteome</keyword>
<organism evidence="1 2">
    <name type="scientific">Austropuccinia psidii MF-1</name>
    <dbReference type="NCBI Taxonomy" id="1389203"/>
    <lineage>
        <taxon>Eukaryota</taxon>
        <taxon>Fungi</taxon>
        <taxon>Dikarya</taxon>
        <taxon>Basidiomycota</taxon>
        <taxon>Pucciniomycotina</taxon>
        <taxon>Pucciniomycetes</taxon>
        <taxon>Pucciniales</taxon>
        <taxon>Sphaerophragmiaceae</taxon>
        <taxon>Austropuccinia</taxon>
    </lineage>
</organism>
<proteinExistence type="predicted"/>
<dbReference type="Proteomes" id="UP000765509">
    <property type="component" value="Unassembled WGS sequence"/>
</dbReference>
<dbReference type="EMBL" id="AVOT02000211">
    <property type="protein sequence ID" value="MBW0461727.1"/>
    <property type="molecule type" value="Genomic_DNA"/>
</dbReference>
<dbReference type="AlphaFoldDB" id="A0A9Q3GD17"/>
<evidence type="ECO:0000313" key="2">
    <source>
        <dbReference type="Proteomes" id="UP000765509"/>
    </source>
</evidence>
<reference evidence="1" key="1">
    <citation type="submission" date="2021-03" db="EMBL/GenBank/DDBJ databases">
        <title>Draft genome sequence of rust myrtle Austropuccinia psidii MF-1, a brazilian biotype.</title>
        <authorList>
            <person name="Quecine M.C."/>
            <person name="Pachon D.M.R."/>
            <person name="Bonatelli M.L."/>
            <person name="Correr F.H."/>
            <person name="Franceschini L.M."/>
            <person name="Leite T.F."/>
            <person name="Margarido G.R.A."/>
            <person name="Almeida C.A."/>
            <person name="Ferrarezi J.A."/>
            <person name="Labate C.A."/>
        </authorList>
    </citation>
    <scope>NUCLEOTIDE SEQUENCE</scope>
    <source>
        <strain evidence="1">MF-1</strain>
    </source>
</reference>
<sequence length="212" mass="23607">MNICTPQRNLQPTHPPPAFIQFDMNDPLPQIQLISPVLSSEFTCISHEEFSLNHNCMKNIIHNALSEAEKHPISVEIRDYLKNGLTLINQQEQDGSIQVIEKQAALIQSSEEHPVDLPQNKKQIIQNKPPQNIHCFMQQSVTINNTQRVVSMIPSTTAAFVSIVSSSPQSMNPQLLLQAHPNDIPSPDTPCHSPPSMFSSNGSDFLAIISEE</sequence>
<comment type="caution">
    <text evidence="1">The sequence shown here is derived from an EMBL/GenBank/DDBJ whole genome shotgun (WGS) entry which is preliminary data.</text>
</comment>